<keyword evidence="4 8" id="KW-0378">Hydrolase</keyword>
<evidence type="ECO:0000313" key="14">
    <source>
        <dbReference type="Proteomes" id="UP000836841"/>
    </source>
</evidence>
<accession>A0AAU9SUF8</accession>
<evidence type="ECO:0000256" key="5">
    <source>
        <dbReference type="ARBA" id="ARBA00022825"/>
    </source>
</evidence>
<reference evidence="13 14" key="1">
    <citation type="submission" date="2022-03" db="EMBL/GenBank/DDBJ databases">
        <authorList>
            <person name="Nunn A."/>
            <person name="Chopra R."/>
            <person name="Nunn A."/>
            <person name="Contreras Garrido A."/>
        </authorList>
    </citation>
    <scope>NUCLEOTIDE SEQUENCE [LARGE SCALE GENOMIC DNA]</scope>
</reference>
<dbReference type="FunFam" id="3.40.50.200:FF:000006">
    <property type="entry name" value="Subtilisin-like protease SBT1.5"/>
    <property type="match status" value="1"/>
</dbReference>
<dbReference type="PROSITE" id="PS00137">
    <property type="entry name" value="SUBTILASE_HIS"/>
    <property type="match status" value="1"/>
</dbReference>
<dbReference type="GO" id="GO:0004252">
    <property type="term" value="F:serine-type endopeptidase activity"/>
    <property type="evidence" value="ECO:0007669"/>
    <property type="project" value="UniProtKB-UniRule"/>
</dbReference>
<comment type="similarity">
    <text evidence="1 8">Belongs to the peptidase S8 family.</text>
</comment>
<gene>
    <name evidence="13" type="ORF">TAV2_LOCUS21146</name>
</gene>
<dbReference type="GO" id="GO:0006508">
    <property type="term" value="P:proteolysis"/>
    <property type="evidence" value="ECO:0007669"/>
    <property type="project" value="UniProtKB-KW"/>
</dbReference>
<keyword evidence="5 8" id="KW-0720">Serine protease</keyword>
<keyword evidence="6" id="KW-0325">Glycoprotein</keyword>
<name>A0AAU9SUF8_THLAR</name>
<feature type="domain" description="Subtilisin-like protease fibronectin type-III" evidence="12">
    <location>
        <begin position="650"/>
        <end position="745"/>
    </location>
</feature>
<keyword evidence="2 8" id="KW-0645">Protease</keyword>
<dbReference type="InterPro" id="IPR022398">
    <property type="entry name" value="Peptidase_S8_His-AS"/>
</dbReference>
<evidence type="ECO:0000256" key="6">
    <source>
        <dbReference type="ARBA" id="ARBA00023180"/>
    </source>
</evidence>
<dbReference type="Gene3D" id="3.30.70.80">
    <property type="entry name" value="Peptidase S8 propeptide/proteinase inhibitor I9"/>
    <property type="match status" value="1"/>
</dbReference>
<dbReference type="FunFam" id="2.60.40.2310:FF:000001">
    <property type="entry name" value="Subtilisin-like protease SBT1.5"/>
    <property type="match status" value="1"/>
</dbReference>
<dbReference type="PROSITE" id="PS00138">
    <property type="entry name" value="SUBTILASE_SER"/>
    <property type="match status" value="1"/>
</dbReference>
<feature type="chain" id="PRO_5043942112" evidence="9">
    <location>
        <begin position="25"/>
        <end position="755"/>
    </location>
</feature>
<evidence type="ECO:0000256" key="8">
    <source>
        <dbReference type="PROSITE-ProRule" id="PRU01240"/>
    </source>
</evidence>
<feature type="active site" description="Charge relay system" evidence="7 8">
    <location>
        <position position="221"/>
    </location>
</feature>
<dbReference type="Proteomes" id="UP000836841">
    <property type="component" value="Chromosome 6"/>
</dbReference>
<dbReference type="PROSITE" id="PS51892">
    <property type="entry name" value="SUBTILASE"/>
    <property type="match status" value="1"/>
</dbReference>
<dbReference type="InterPro" id="IPR015500">
    <property type="entry name" value="Peptidase_S8_subtilisin-rel"/>
</dbReference>
<protein>
    <submittedName>
        <fullName evidence="13">Uncharacterized protein</fullName>
    </submittedName>
</protein>
<evidence type="ECO:0000259" key="10">
    <source>
        <dbReference type="Pfam" id="PF00082"/>
    </source>
</evidence>
<dbReference type="FunFam" id="3.30.70.80:FF:000002">
    <property type="entry name" value="Subtilisin-like protease SBT5.3"/>
    <property type="match status" value="1"/>
</dbReference>
<sequence length="755" mass="81606">MGSQVSWWLFSVMSVVLILNVVEGGANEETKVHVVYLGDVEHNDPELVTASHHRMLESLLGSKKDASESIVHSYRHGFSGFAAHLTDSQAKKLAEHPDVLQVQPNTYYELQTTRTFDYLGLSQSLPTGLSHDSKMGEDVIIGILDSGVWPESPSFSGKGLGPIPKRWKGKCEDGEQFDSKKHCNNKLIGARYYMDNVFKRNKTDSGVQTDEYMSAREKMPHGSHVASIAAGAFVPNVSESGFGEGTVRGGAPNARLAVYKICWERTDGECAIADIIKAIDDAIADGVDVISISIGRPIPVYSEVDAYNHFAFGAFHAVSKGITVLSAGGNYGPEMYSVQNIAPWLITVAATTLDRSYPAPLTLGNNVTLMGRTPSLDREMHAELMYVRSAKEITSAARGKVLLAFVVKDGDKSSDYTDKIFEFQAKGIILANTRKDVISTSAGVLLMEIDYEHGTQMLKYIQSTSSPTIKVSPSLKITGQVVATKVAQFSGRGPNSVSPYVLKPDIAAPGVSILAATTPEAMGADTGYQANSGTSMATPVVAGVVALLKAVHPDWSPAAIKSALITTASKTDPYGEPIFAEGLSRKVADPFDFGGGLVNPNKAADPGLVYDAGREDYLHFLCASDYDEKSITKLSRGNYKCPNPRPSLLDFNQPSITLPYQKEDVTITRTVTNVGPVDSVYKLVVEPPLGVKISVTPNTLVFNSAVKKLSFQVTVSTTHKANSIYYFGSLTWTDGSRNVTIPLSVRTQMLPQFDY</sequence>
<evidence type="ECO:0000256" key="7">
    <source>
        <dbReference type="PIRSR" id="PIRSR615500-1"/>
    </source>
</evidence>
<proteinExistence type="inferred from homology"/>
<feature type="domain" description="Peptidase S8/S53" evidence="10">
    <location>
        <begin position="136"/>
        <end position="571"/>
    </location>
</feature>
<evidence type="ECO:0000256" key="3">
    <source>
        <dbReference type="ARBA" id="ARBA00022729"/>
    </source>
</evidence>
<dbReference type="Pfam" id="PF05922">
    <property type="entry name" value="Inhibitor_I9"/>
    <property type="match status" value="1"/>
</dbReference>
<evidence type="ECO:0000256" key="4">
    <source>
        <dbReference type="ARBA" id="ARBA00022801"/>
    </source>
</evidence>
<dbReference type="Pfam" id="PF17766">
    <property type="entry name" value="fn3_6"/>
    <property type="match status" value="1"/>
</dbReference>
<keyword evidence="3 9" id="KW-0732">Signal</keyword>
<dbReference type="InterPro" id="IPR034197">
    <property type="entry name" value="Peptidases_S8_3"/>
</dbReference>
<dbReference type="AlphaFoldDB" id="A0AAU9SUF8"/>
<dbReference type="PRINTS" id="PR00723">
    <property type="entry name" value="SUBTILISIN"/>
</dbReference>
<dbReference type="InterPro" id="IPR010259">
    <property type="entry name" value="S8pro/Inhibitor_I9"/>
</dbReference>
<feature type="active site" description="Charge relay system" evidence="7 8">
    <location>
        <position position="145"/>
    </location>
</feature>
<dbReference type="CDD" id="cd02120">
    <property type="entry name" value="PA_subtilisin_like"/>
    <property type="match status" value="1"/>
</dbReference>
<dbReference type="Pfam" id="PF00082">
    <property type="entry name" value="Peptidase_S8"/>
    <property type="match status" value="1"/>
</dbReference>
<evidence type="ECO:0000259" key="12">
    <source>
        <dbReference type="Pfam" id="PF17766"/>
    </source>
</evidence>
<dbReference type="InterPro" id="IPR000209">
    <property type="entry name" value="Peptidase_S8/S53_dom"/>
</dbReference>
<dbReference type="CDD" id="cd04852">
    <property type="entry name" value="Peptidases_S8_3"/>
    <property type="match status" value="1"/>
</dbReference>
<feature type="signal peptide" evidence="9">
    <location>
        <begin position="1"/>
        <end position="24"/>
    </location>
</feature>
<dbReference type="Gene3D" id="2.60.40.2310">
    <property type="match status" value="1"/>
</dbReference>
<organism evidence="13 14">
    <name type="scientific">Thlaspi arvense</name>
    <name type="common">Field penny-cress</name>
    <dbReference type="NCBI Taxonomy" id="13288"/>
    <lineage>
        <taxon>Eukaryota</taxon>
        <taxon>Viridiplantae</taxon>
        <taxon>Streptophyta</taxon>
        <taxon>Embryophyta</taxon>
        <taxon>Tracheophyta</taxon>
        <taxon>Spermatophyta</taxon>
        <taxon>Magnoliopsida</taxon>
        <taxon>eudicotyledons</taxon>
        <taxon>Gunneridae</taxon>
        <taxon>Pentapetalae</taxon>
        <taxon>rosids</taxon>
        <taxon>malvids</taxon>
        <taxon>Brassicales</taxon>
        <taxon>Brassicaceae</taxon>
        <taxon>Thlaspideae</taxon>
        <taxon>Thlaspi</taxon>
    </lineage>
</organism>
<evidence type="ECO:0000256" key="1">
    <source>
        <dbReference type="ARBA" id="ARBA00011073"/>
    </source>
</evidence>
<dbReference type="Gene3D" id="3.40.50.200">
    <property type="entry name" value="Peptidase S8/S53 domain"/>
    <property type="match status" value="1"/>
</dbReference>
<dbReference type="SUPFAM" id="SSF52743">
    <property type="entry name" value="Subtilisin-like"/>
    <property type="match status" value="1"/>
</dbReference>
<evidence type="ECO:0000259" key="11">
    <source>
        <dbReference type="Pfam" id="PF05922"/>
    </source>
</evidence>
<dbReference type="InterPro" id="IPR023828">
    <property type="entry name" value="Peptidase_S8_Ser-AS"/>
</dbReference>
<dbReference type="InterPro" id="IPR041469">
    <property type="entry name" value="Subtilisin-like_FN3"/>
</dbReference>
<dbReference type="InterPro" id="IPR037045">
    <property type="entry name" value="S8pro/Inhibitor_I9_sf"/>
</dbReference>
<dbReference type="EMBL" id="OU466862">
    <property type="protein sequence ID" value="CAH2072964.1"/>
    <property type="molecule type" value="Genomic_DNA"/>
</dbReference>
<dbReference type="InterPro" id="IPR036852">
    <property type="entry name" value="Peptidase_S8/S53_dom_sf"/>
</dbReference>
<dbReference type="PANTHER" id="PTHR10795">
    <property type="entry name" value="PROPROTEIN CONVERTASE SUBTILISIN/KEXIN"/>
    <property type="match status" value="1"/>
</dbReference>
<evidence type="ECO:0000313" key="13">
    <source>
        <dbReference type="EMBL" id="CAH2072964.1"/>
    </source>
</evidence>
<feature type="active site" description="Charge relay system" evidence="7 8">
    <location>
        <position position="535"/>
    </location>
</feature>
<keyword evidence="14" id="KW-1185">Reference proteome</keyword>
<dbReference type="Gene3D" id="3.50.30.30">
    <property type="match status" value="1"/>
</dbReference>
<dbReference type="InterPro" id="IPR045051">
    <property type="entry name" value="SBT"/>
</dbReference>
<evidence type="ECO:0000256" key="9">
    <source>
        <dbReference type="SAM" id="SignalP"/>
    </source>
</evidence>
<feature type="domain" description="Inhibitor I9" evidence="11">
    <location>
        <begin position="33"/>
        <end position="111"/>
    </location>
</feature>
<evidence type="ECO:0000256" key="2">
    <source>
        <dbReference type="ARBA" id="ARBA00022670"/>
    </source>
</evidence>